<keyword evidence="1" id="KW-1133">Transmembrane helix</keyword>
<keyword evidence="1" id="KW-0472">Membrane</keyword>
<dbReference type="Proteomes" id="UP000472727">
    <property type="component" value="Unassembled WGS sequence"/>
</dbReference>
<evidence type="ECO:0000256" key="1">
    <source>
        <dbReference type="SAM" id="Phobius"/>
    </source>
</evidence>
<protein>
    <submittedName>
        <fullName evidence="2">Uncharacterized protein</fullName>
    </submittedName>
</protein>
<keyword evidence="1" id="KW-0812">Transmembrane</keyword>
<name>A0A7C8QUX7_ORBOL</name>
<reference evidence="2 3" key="1">
    <citation type="submission" date="2019-06" db="EMBL/GenBank/DDBJ databases">
        <authorList>
            <person name="Palmer J.M."/>
        </authorList>
    </citation>
    <scope>NUCLEOTIDE SEQUENCE [LARGE SCALE GENOMIC DNA]</scope>
    <source>
        <strain evidence="2 3">TWF106</strain>
    </source>
</reference>
<dbReference type="EMBL" id="WIWS01000009">
    <property type="protein sequence ID" value="KAF3226797.1"/>
    <property type="molecule type" value="Genomic_DNA"/>
</dbReference>
<sequence length="226" mass="24767">MMATVNVNLEGVIYTNLETPTPLSPNYAYPQFKQETKPENTAKNIAGTLVGRQQGQGAEIKFPNEAIENNGETPTKTTSTHTFSIVTRGFVVATFTAVGTAVSPPRGVPQPSHILPPWEIILIFLSSAFVCFILFRALYHSRRLEMMIQKEDNANGIVHPTIGNDETSNDQYENTVKMKNVSVDISSTDKSGTNSVAPKLSTKYIPKDIKAESGKGDVKILKSHKN</sequence>
<feature type="transmembrane region" description="Helical" evidence="1">
    <location>
        <begin position="120"/>
        <end position="139"/>
    </location>
</feature>
<gene>
    <name evidence="2" type="ORF">TWF106_011209</name>
</gene>
<dbReference type="AlphaFoldDB" id="A0A7C8QUX7"/>
<evidence type="ECO:0000313" key="3">
    <source>
        <dbReference type="Proteomes" id="UP000472727"/>
    </source>
</evidence>
<comment type="caution">
    <text evidence="2">The sequence shown here is derived from an EMBL/GenBank/DDBJ whole genome shotgun (WGS) entry which is preliminary data.</text>
</comment>
<accession>A0A7C8QUX7</accession>
<evidence type="ECO:0000313" key="2">
    <source>
        <dbReference type="EMBL" id="KAF3226797.1"/>
    </source>
</evidence>
<organism evidence="2 3">
    <name type="scientific">Orbilia oligospora</name>
    <name type="common">Nematode-trapping fungus</name>
    <name type="synonym">Arthrobotrys oligospora</name>
    <dbReference type="NCBI Taxonomy" id="2813651"/>
    <lineage>
        <taxon>Eukaryota</taxon>
        <taxon>Fungi</taxon>
        <taxon>Dikarya</taxon>
        <taxon>Ascomycota</taxon>
        <taxon>Pezizomycotina</taxon>
        <taxon>Orbiliomycetes</taxon>
        <taxon>Orbiliales</taxon>
        <taxon>Orbiliaceae</taxon>
        <taxon>Orbilia</taxon>
    </lineage>
</organism>
<proteinExistence type="predicted"/>